<proteinExistence type="predicted"/>
<name>A0A1M4E262_9ACTN</name>
<dbReference type="EMBL" id="LT559118">
    <property type="protein sequence ID" value="SBO92920.1"/>
    <property type="molecule type" value="Genomic_DNA"/>
</dbReference>
<evidence type="ECO:0000313" key="1">
    <source>
        <dbReference type="EMBL" id="SBO92920.1"/>
    </source>
</evidence>
<reference evidence="1" key="1">
    <citation type="submission" date="2016-04" db="EMBL/GenBank/DDBJ databases">
        <authorList>
            <person name="Evans L.H."/>
            <person name="Alamgir A."/>
            <person name="Owens N."/>
            <person name="Weber N.D."/>
            <person name="Virtaneva K."/>
            <person name="Barbian K."/>
            <person name="Babar A."/>
            <person name="Rosenke K."/>
        </authorList>
    </citation>
    <scope>NUCLEOTIDE SEQUENCE</scope>
    <source>
        <strain evidence="1">Nono1</strain>
    </source>
</reference>
<gene>
    <name evidence="1" type="ORF">BN4615_P2434</name>
</gene>
<protein>
    <submittedName>
        <fullName evidence="1">Uncharacterized protein</fullName>
    </submittedName>
</protein>
<dbReference type="AlphaFoldDB" id="A0A1M4E262"/>
<organism evidence="1">
    <name type="scientific">Nonomuraea gerenzanensis</name>
    <dbReference type="NCBI Taxonomy" id="93944"/>
    <lineage>
        <taxon>Bacteria</taxon>
        <taxon>Bacillati</taxon>
        <taxon>Actinomycetota</taxon>
        <taxon>Actinomycetes</taxon>
        <taxon>Streptosporangiales</taxon>
        <taxon>Streptosporangiaceae</taxon>
        <taxon>Nonomuraea</taxon>
    </lineage>
</organism>
<sequence>MLLGTTANGAQSWLSLGGLDLQRSEPAKAMPAPLLGDRVVQGTRGTALAAVEC</sequence>
<dbReference type="RefSeq" id="WP_225272160.1">
    <property type="nucleotide sequence ID" value="NZ_CP084058.1"/>
</dbReference>
<accession>A0A1M4E262</accession>